<dbReference type="Pfam" id="PF00413">
    <property type="entry name" value="Peptidase_M10"/>
    <property type="match status" value="1"/>
</dbReference>
<feature type="binding site" evidence="8">
    <location>
        <position position="158"/>
    </location>
    <ligand>
        <name>Zn(2+)</name>
        <dbReference type="ChEBI" id="CHEBI:29105"/>
        <label>2</label>
        <note>catalytic</note>
    </ligand>
</feature>
<dbReference type="AlphaFoldDB" id="A0A423SAU3"/>
<keyword evidence="8" id="KW-0106">Calcium</keyword>
<keyword evidence="2" id="KW-0645">Protease</keyword>
<feature type="binding site" evidence="8">
    <location>
        <position position="148"/>
    </location>
    <ligand>
        <name>Zn(2+)</name>
        <dbReference type="ChEBI" id="CHEBI:29105"/>
        <label>2</label>
        <note>catalytic</note>
    </ligand>
</feature>
<reference evidence="10 11" key="2">
    <citation type="submission" date="2019-01" db="EMBL/GenBank/DDBJ databases">
        <title>The decoding of complex shrimp genome reveals the adaptation for benthos swimmer, frequently molting mechanism and breeding impact on genome.</title>
        <authorList>
            <person name="Sun Y."/>
            <person name="Gao Y."/>
            <person name="Yu Y."/>
        </authorList>
    </citation>
    <scope>NUCLEOTIDE SEQUENCE [LARGE SCALE GENOMIC DNA]</scope>
    <source>
        <tissue evidence="10">Muscle</tissue>
    </source>
</reference>
<dbReference type="OrthoDB" id="6360692at2759"/>
<evidence type="ECO:0000256" key="3">
    <source>
        <dbReference type="ARBA" id="ARBA00022723"/>
    </source>
</evidence>
<dbReference type="EMBL" id="QCYY01004263">
    <property type="protein sequence ID" value="ROT61283.1"/>
    <property type="molecule type" value="Genomic_DNA"/>
</dbReference>
<keyword evidence="3 8" id="KW-0479">Metal-binding</keyword>
<keyword evidence="11" id="KW-1185">Reference proteome</keyword>
<evidence type="ECO:0000256" key="8">
    <source>
        <dbReference type="PIRSR" id="PIRSR621190-2"/>
    </source>
</evidence>
<comment type="cofactor">
    <cofactor evidence="8">
        <name>Ca(2+)</name>
        <dbReference type="ChEBI" id="CHEBI:29108"/>
    </cofactor>
    <text evidence="8">Can bind about 5 Ca(2+) ions per subunit.</text>
</comment>
<dbReference type="Gene3D" id="3.40.390.10">
    <property type="entry name" value="Collagenase (Catalytic Domain)"/>
    <property type="match status" value="1"/>
</dbReference>
<evidence type="ECO:0000256" key="2">
    <source>
        <dbReference type="ARBA" id="ARBA00022670"/>
    </source>
</evidence>
<dbReference type="InterPro" id="IPR006026">
    <property type="entry name" value="Peptidase_Metallo"/>
</dbReference>
<evidence type="ECO:0000256" key="4">
    <source>
        <dbReference type="ARBA" id="ARBA00022801"/>
    </source>
</evidence>
<comment type="caution">
    <text evidence="10">The sequence shown here is derived from an EMBL/GenBank/DDBJ whole genome shotgun (WGS) entry which is preliminary data.</text>
</comment>
<accession>A0A423SAU3</accession>
<comment type="cofactor">
    <cofactor evidence="8">
        <name>Zn(2+)</name>
        <dbReference type="ChEBI" id="CHEBI:29105"/>
    </cofactor>
    <text evidence="8">Binds 2 Zn(2+) ions per subunit.</text>
</comment>
<evidence type="ECO:0000313" key="11">
    <source>
        <dbReference type="Proteomes" id="UP000283509"/>
    </source>
</evidence>
<dbReference type="GO" id="GO:0030574">
    <property type="term" value="P:collagen catabolic process"/>
    <property type="evidence" value="ECO:0007669"/>
    <property type="project" value="TreeGrafter"/>
</dbReference>
<keyword evidence="5 8" id="KW-0862">Zinc</keyword>
<keyword evidence="4" id="KW-0378">Hydrolase</keyword>
<dbReference type="SMART" id="SM00235">
    <property type="entry name" value="ZnMc"/>
    <property type="match status" value="1"/>
</dbReference>
<dbReference type="GO" id="GO:0006508">
    <property type="term" value="P:proteolysis"/>
    <property type="evidence" value="ECO:0007669"/>
    <property type="project" value="UniProtKB-KW"/>
</dbReference>
<feature type="binding site" evidence="8">
    <location>
        <position position="125"/>
    </location>
    <ligand>
        <name>Zn(2+)</name>
        <dbReference type="ChEBI" id="CHEBI:29105"/>
        <label>1</label>
    </ligand>
</feature>
<proteinExistence type="inferred from homology"/>
<name>A0A423SAU3_PENVA</name>
<dbReference type="GO" id="GO:0031012">
    <property type="term" value="C:extracellular matrix"/>
    <property type="evidence" value="ECO:0007669"/>
    <property type="project" value="InterPro"/>
</dbReference>
<evidence type="ECO:0000256" key="5">
    <source>
        <dbReference type="ARBA" id="ARBA00022833"/>
    </source>
</evidence>
<dbReference type="GO" id="GO:0004222">
    <property type="term" value="F:metalloendopeptidase activity"/>
    <property type="evidence" value="ECO:0007669"/>
    <property type="project" value="InterPro"/>
</dbReference>
<gene>
    <name evidence="10" type="ORF">C7M84_020955</name>
</gene>
<dbReference type="InterPro" id="IPR024079">
    <property type="entry name" value="MetalloPept_cat_dom_sf"/>
</dbReference>
<dbReference type="PANTHER" id="PTHR10201">
    <property type="entry name" value="MATRIX METALLOPROTEINASE"/>
    <property type="match status" value="1"/>
</dbReference>
<feature type="binding site" evidence="8">
    <location>
        <position position="152"/>
    </location>
    <ligand>
        <name>Zn(2+)</name>
        <dbReference type="ChEBI" id="CHEBI:29105"/>
        <label>2</label>
        <note>catalytic</note>
    </ligand>
</feature>
<dbReference type="STRING" id="6689.A0A423SAU3"/>
<feature type="active site" evidence="7">
    <location>
        <position position="149"/>
    </location>
</feature>
<evidence type="ECO:0000256" key="7">
    <source>
        <dbReference type="PIRSR" id="PIRSR621190-1"/>
    </source>
</evidence>
<dbReference type="InterPro" id="IPR001818">
    <property type="entry name" value="Pept_M10_metallopeptidase"/>
</dbReference>
<organism evidence="10 11">
    <name type="scientific">Penaeus vannamei</name>
    <name type="common">Whiteleg shrimp</name>
    <name type="synonym">Litopenaeus vannamei</name>
    <dbReference type="NCBI Taxonomy" id="6689"/>
    <lineage>
        <taxon>Eukaryota</taxon>
        <taxon>Metazoa</taxon>
        <taxon>Ecdysozoa</taxon>
        <taxon>Arthropoda</taxon>
        <taxon>Crustacea</taxon>
        <taxon>Multicrustacea</taxon>
        <taxon>Malacostraca</taxon>
        <taxon>Eumalacostraca</taxon>
        <taxon>Eucarida</taxon>
        <taxon>Decapoda</taxon>
        <taxon>Dendrobranchiata</taxon>
        <taxon>Penaeoidea</taxon>
        <taxon>Penaeidae</taxon>
        <taxon>Penaeus</taxon>
    </lineage>
</organism>
<dbReference type="InterPro" id="IPR021190">
    <property type="entry name" value="Pept_M10A"/>
</dbReference>
<keyword evidence="6" id="KW-0482">Metalloprotease</keyword>
<dbReference type="GO" id="GO:0008270">
    <property type="term" value="F:zinc ion binding"/>
    <property type="evidence" value="ECO:0007669"/>
    <property type="project" value="InterPro"/>
</dbReference>
<feature type="binding site" evidence="8">
    <location>
        <position position="130"/>
    </location>
    <ligand>
        <name>Ca(2+)</name>
        <dbReference type="ChEBI" id="CHEBI:29108"/>
        <label>3</label>
    </ligand>
</feature>
<dbReference type="PANTHER" id="PTHR10201:SF323">
    <property type="entry name" value="MATRIX METALLOPROTEINASE-21"/>
    <property type="match status" value="1"/>
</dbReference>
<feature type="domain" description="Peptidase metallopeptidase" evidence="9">
    <location>
        <begin position="58"/>
        <end position="195"/>
    </location>
</feature>
<evidence type="ECO:0000256" key="6">
    <source>
        <dbReference type="ARBA" id="ARBA00023049"/>
    </source>
</evidence>
<comment type="similarity">
    <text evidence="1">Belongs to the peptidase M10A family.</text>
</comment>
<evidence type="ECO:0000313" key="10">
    <source>
        <dbReference type="EMBL" id="ROT61283.1"/>
    </source>
</evidence>
<feature type="binding site" evidence="8">
    <location>
        <position position="130"/>
    </location>
    <ligand>
        <name>Ca(2+)</name>
        <dbReference type="ChEBI" id="CHEBI:29108"/>
        <label>1</label>
    </ligand>
</feature>
<evidence type="ECO:0000256" key="1">
    <source>
        <dbReference type="ARBA" id="ARBA00010370"/>
    </source>
</evidence>
<feature type="binding site" evidence="8">
    <location>
        <position position="106"/>
    </location>
    <ligand>
        <name>Ca(2+)</name>
        <dbReference type="ChEBI" id="CHEBI:29108"/>
        <label>3</label>
    </ligand>
</feature>
<feature type="binding site" evidence="8">
    <location>
        <position position="107"/>
    </location>
    <ligand>
        <name>Ca(2+)</name>
        <dbReference type="ChEBI" id="CHEBI:29108"/>
        <label>3</label>
    </ligand>
</feature>
<dbReference type="SUPFAM" id="SSF55486">
    <property type="entry name" value="Metalloproteases ('zincins'), catalytic domain"/>
    <property type="match status" value="1"/>
</dbReference>
<feature type="binding site" evidence="8">
    <location>
        <position position="166"/>
    </location>
    <ligand>
        <name>Zn(2+)</name>
        <dbReference type="ChEBI" id="CHEBI:29105"/>
        <label>2</label>
        <note>catalytic</note>
    </ligand>
</feature>
<reference evidence="10 11" key="1">
    <citation type="submission" date="2018-04" db="EMBL/GenBank/DDBJ databases">
        <authorList>
            <person name="Zhang X."/>
            <person name="Yuan J."/>
            <person name="Li F."/>
            <person name="Xiang J."/>
        </authorList>
    </citation>
    <scope>NUCLEOTIDE SEQUENCE [LARGE SCALE GENOMIC DNA]</scope>
    <source>
        <tissue evidence="10">Muscle</tissue>
    </source>
</reference>
<feature type="binding site" evidence="8">
    <location>
        <position position="114"/>
    </location>
    <ligand>
        <name>Zn(2+)</name>
        <dbReference type="ChEBI" id="CHEBI:29105"/>
        <label>1</label>
    </ligand>
</feature>
<sequence length="233" mass="26315">MTQAPPRSHLTSTEKSTHEVRLTCRKNRWCCCLGALALETRRRDVSRSGCQRPCGRCGDGARSSRGLILDTTTPNSRACLARASRCASQLPSTFPGSHLGCVTEFDGLGGELSHALRDARDAQIHMDDDEHFTLDSDHGTNLLKVAVHEIGHVLGLGHVLRNYSIMYAVYEKVLPNQGLELGWEDRKLVQRIYGRCVGQFSTVFDFLRWRSDGSLSYNTYFFRGDHFWMYENK</sequence>
<feature type="binding site" evidence="8">
    <location>
        <position position="128"/>
    </location>
    <ligand>
        <name>Ca(2+)</name>
        <dbReference type="ChEBI" id="CHEBI:29108"/>
        <label>1</label>
    </ligand>
</feature>
<dbReference type="Proteomes" id="UP000283509">
    <property type="component" value="Unassembled WGS sequence"/>
</dbReference>
<dbReference type="GO" id="GO:0030198">
    <property type="term" value="P:extracellular matrix organization"/>
    <property type="evidence" value="ECO:0007669"/>
    <property type="project" value="TreeGrafter"/>
</dbReference>
<dbReference type="PRINTS" id="PR00138">
    <property type="entry name" value="MATRIXIN"/>
</dbReference>
<feature type="binding site" evidence="8">
    <location>
        <position position="127"/>
    </location>
    <ligand>
        <name>Ca(2+)</name>
        <dbReference type="ChEBI" id="CHEBI:29108"/>
        <label>3</label>
    </ligand>
</feature>
<evidence type="ECO:0000259" key="9">
    <source>
        <dbReference type="SMART" id="SM00235"/>
    </source>
</evidence>
<protein>
    <recommendedName>
        <fullName evidence="9">Peptidase metallopeptidase domain-containing protein</fullName>
    </recommendedName>
</protein>